<dbReference type="Proteomes" id="UP000070080">
    <property type="component" value="Unassembled WGS sequence"/>
</dbReference>
<evidence type="ECO:0000313" key="3">
    <source>
        <dbReference type="Proteomes" id="UP000070080"/>
    </source>
</evidence>
<dbReference type="InterPro" id="IPR000905">
    <property type="entry name" value="Gcp-like_dom"/>
</dbReference>
<accession>A0A133Y7J7</accession>
<dbReference type="STRING" id="1497955.HMPREF1872_01198"/>
<dbReference type="PATRIC" id="fig|1497955.3.peg.1164"/>
<gene>
    <name evidence="2" type="ORF">HMPREF1872_01198</name>
</gene>
<dbReference type="RefSeq" id="WP_066714743.1">
    <property type="nucleotide sequence ID" value="NZ_JARFNM010000001.1"/>
</dbReference>
<keyword evidence="3" id="KW-1185">Reference proteome</keyword>
<sequence>MIFLAVDTSLQATSVAIMEITLTKVTKILAEQYLNVELTHSETTQFILEKCLSDARLELKDIDYFVAVTGPGSFTGLRIGVTLVKTLAATQKKECIAVNSLSALAYDVERHFHDDAKTLVVPMIDARNERVFAEVINKHKIVYPPQGIAFEDLLKLLQQKYKSKECSLLMVTVSHLPYMYKYADALANFKEFNMIETELTATKALYLVAEMYKEHVCTFVHYNDLQPNYYALSQAERSKLKQPYRAQVAPTK</sequence>
<dbReference type="PANTHER" id="PTHR11735">
    <property type="entry name" value="TRNA N6-ADENOSINE THREONYLCARBAMOYLTRANSFERASE"/>
    <property type="match status" value="1"/>
</dbReference>
<feature type="domain" description="Gcp-like" evidence="1">
    <location>
        <begin position="39"/>
        <end position="158"/>
    </location>
</feature>
<protein>
    <submittedName>
        <fullName evidence="2">Universal bacterial protein YeaZ</fullName>
    </submittedName>
</protein>
<dbReference type="InterPro" id="IPR022496">
    <property type="entry name" value="T6A_TsaB"/>
</dbReference>
<dbReference type="SUPFAM" id="SSF53067">
    <property type="entry name" value="Actin-like ATPase domain"/>
    <property type="match status" value="1"/>
</dbReference>
<dbReference type="PANTHER" id="PTHR11735:SF11">
    <property type="entry name" value="TRNA THREONYLCARBAMOYLADENOSINE BIOSYNTHESIS PROTEIN TSAB"/>
    <property type="match status" value="1"/>
</dbReference>
<dbReference type="EMBL" id="LSCV01000042">
    <property type="protein sequence ID" value="KXB39167.1"/>
    <property type="molecule type" value="Genomic_DNA"/>
</dbReference>
<dbReference type="InterPro" id="IPR043129">
    <property type="entry name" value="ATPase_NBD"/>
</dbReference>
<name>A0A133Y7J7_9FIRM</name>
<dbReference type="Pfam" id="PF00814">
    <property type="entry name" value="TsaD"/>
    <property type="match status" value="1"/>
</dbReference>
<dbReference type="GO" id="GO:0002949">
    <property type="term" value="P:tRNA threonylcarbamoyladenosine modification"/>
    <property type="evidence" value="ECO:0007669"/>
    <property type="project" value="InterPro"/>
</dbReference>
<evidence type="ECO:0000313" key="2">
    <source>
        <dbReference type="EMBL" id="KXB39167.1"/>
    </source>
</evidence>
<dbReference type="GO" id="GO:0005829">
    <property type="term" value="C:cytosol"/>
    <property type="evidence" value="ECO:0007669"/>
    <property type="project" value="TreeGrafter"/>
</dbReference>
<dbReference type="NCBIfam" id="TIGR03725">
    <property type="entry name" value="T6A_YeaZ"/>
    <property type="match status" value="1"/>
</dbReference>
<dbReference type="Gene3D" id="3.30.420.40">
    <property type="match status" value="1"/>
</dbReference>
<proteinExistence type="predicted"/>
<comment type="caution">
    <text evidence="2">The sequence shown here is derived from an EMBL/GenBank/DDBJ whole genome shotgun (WGS) entry which is preliminary data.</text>
</comment>
<dbReference type="AlphaFoldDB" id="A0A133Y7J7"/>
<dbReference type="OrthoDB" id="9784166at2"/>
<reference evidence="3" key="1">
    <citation type="submission" date="2016-01" db="EMBL/GenBank/DDBJ databases">
        <authorList>
            <person name="Mitreva M."/>
            <person name="Pepin K.H."/>
            <person name="Mihindukulasuriya K.A."/>
            <person name="Fulton R."/>
            <person name="Fronick C."/>
            <person name="O'Laughlin M."/>
            <person name="Miner T."/>
            <person name="Herter B."/>
            <person name="Rosa B.A."/>
            <person name="Cordes M."/>
            <person name="Tomlinson C."/>
            <person name="Wollam A."/>
            <person name="Palsikar V.B."/>
            <person name="Mardis E.R."/>
            <person name="Wilson R.K."/>
        </authorList>
    </citation>
    <scope>NUCLEOTIDE SEQUENCE [LARGE SCALE GENOMIC DNA]</scope>
    <source>
        <strain evidence="3">KA00274</strain>
    </source>
</reference>
<evidence type="ECO:0000259" key="1">
    <source>
        <dbReference type="Pfam" id="PF00814"/>
    </source>
</evidence>
<organism evidence="2 3">
    <name type="scientific">Amygdalobacter nucleatus</name>
    <dbReference type="NCBI Taxonomy" id="3029274"/>
    <lineage>
        <taxon>Bacteria</taxon>
        <taxon>Bacillati</taxon>
        <taxon>Bacillota</taxon>
        <taxon>Clostridia</taxon>
        <taxon>Eubacteriales</taxon>
        <taxon>Oscillospiraceae</taxon>
        <taxon>Amygdalobacter</taxon>
    </lineage>
</organism>